<gene>
    <name evidence="1" type="ORF">prwr041_02700</name>
</gene>
<reference evidence="1 2" key="1">
    <citation type="journal article" date="2022" name="Int. J. Syst. Evol. Microbiol.">
        <title>Prevotella herbatica sp. nov., a plant polysaccharide-decomposing anaerobic bacterium isolated from a methanogenic reactor.</title>
        <authorList>
            <person name="Uek A."/>
            <person name="Tonouchi A."/>
            <person name="Kaku N."/>
            <person name="Ueki K."/>
        </authorList>
    </citation>
    <scope>NUCLEOTIDE SEQUENCE [LARGE SCALE GENOMIC DNA]</scope>
    <source>
        <strain evidence="1 2">WR041</strain>
    </source>
</reference>
<dbReference type="EMBL" id="AP024484">
    <property type="protein sequence ID" value="BCS84377.1"/>
    <property type="molecule type" value="Genomic_DNA"/>
</dbReference>
<sequence>MSFSTFSALTDSFTPTVFCLRKSVRSAGKYTVIVHAKKYISALIRRNMRDTVLSIISNRHI</sequence>
<evidence type="ECO:0000313" key="2">
    <source>
        <dbReference type="Proteomes" id="UP001319045"/>
    </source>
</evidence>
<accession>A0ABM7NV50</accession>
<evidence type="ECO:0008006" key="3">
    <source>
        <dbReference type="Google" id="ProtNLM"/>
    </source>
</evidence>
<keyword evidence="2" id="KW-1185">Reference proteome</keyword>
<organism evidence="1 2">
    <name type="scientific">Prevotella herbatica</name>
    <dbReference type="NCBI Taxonomy" id="2801997"/>
    <lineage>
        <taxon>Bacteria</taxon>
        <taxon>Pseudomonadati</taxon>
        <taxon>Bacteroidota</taxon>
        <taxon>Bacteroidia</taxon>
        <taxon>Bacteroidales</taxon>
        <taxon>Prevotellaceae</taxon>
        <taxon>Prevotella</taxon>
    </lineage>
</organism>
<evidence type="ECO:0000313" key="1">
    <source>
        <dbReference type="EMBL" id="BCS84377.1"/>
    </source>
</evidence>
<protein>
    <recommendedName>
        <fullName evidence="3">Transposase</fullName>
    </recommendedName>
</protein>
<name>A0ABM7NV50_9BACT</name>
<proteinExistence type="predicted"/>
<dbReference type="Proteomes" id="UP001319045">
    <property type="component" value="Chromosome"/>
</dbReference>